<dbReference type="Gene3D" id="2.160.10.10">
    <property type="entry name" value="Hexapeptide repeat proteins"/>
    <property type="match status" value="1"/>
</dbReference>
<dbReference type="Gene3D" id="1.20.1180.10">
    <property type="entry name" value="Udp N-acetylglucosamine O-acyltransferase, C-terminal domain"/>
    <property type="match status" value="1"/>
</dbReference>
<keyword evidence="2" id="KW-0441">Lipid A biosynthesis</keyword>
<dbReference type="Proteomes" id="UP000178449">
    <property type="component" value="Unassembled WGS sequence"/>
</dbReference>
<organism evidence="7 8">
    <name type="scientific">Candidatus Lambdaproteobacteria bacterium RIFOXYD2_FULL_50_16</name>
    <dbReference type="NCBI Taxonomy" id="1817772"/>
    <lineage>
        <taxon>Bacteria</taxon>
        <taxon>Pseudomonadati</taxon>
        <taxon>Pseudomonadota</taxon>
        <taxon>Candidatus Lambdaproteobacteria</taxon>
    </lineage>
</organism>
<gene>
    <name evidence="7" type="ORF">A2527_13995</name>
</gene>
<comment type="caution">
    <text evidence="7">The sequence shown here is derived from an EMBL/GenBank/DDBJ whole genome shotgun (WGS) entry which is preliminary data.</text>
</comment>
<dbReference type="GO" id="GO:0008780">
    <property type="term" value="F:acyl-[acyl-carrier-protein]-UDP-N-acetylglucosamine O-acyltransferase activity"/>
    <property type="evidence" value="ECO:0007669"/>
    <property type="project" value="InterPro"/>
</dbReference>
<dbReference type="InterPro" id="IPR010137">
    <property type="entry name" value="Lipid_A_LpxA"/>
</dbReference>
<dbReference type="GO" id="GO:0009245">
    <property type="term" value="P:lipid A biosynthetic process"/>
    <property type="evidence" value="ECO:0007669"/>
    <property type="project" value="UniProtKB-KW"/>
</dbReference>
<dbReference type="InterPro" id="IPR011004">
    <property type="entry name" value="Trimer_LpxA-like_sf"/>
</dbReference>
<dbReference type="PANTHER" id="PTHR43480:SF1">
    <property type="entry name" value="ACYL-[ACYL-CARRIER-PROTEIN]--UDP-N-ACETYLGLUCOSAMINE O-ACYLTRANSFERASE, MITOCHONDRIAL-RELATED"/>
    <property type="match status" value="1"/>
</dbReference>
<dbReference type="GO" id="GO:0016020">
    <property type="term" value="C:membrane"/>
    <property type="evidence" value="ECO:0007669"/>
    <property type="project" value="GOC"/>
</dbReference>
<feature type="domain" description="UDP N-acetylglucosamine O-acyltransferase C-terminal" evidence="6">
    <location>
        <begin position="179"/>
        <end position="260"/>
    </location>
</feature>
<accession>A0A1F6G4L4</accession>
<evidence type="ECO:0000256" key="3">
    <source>
        <dbReference type="ARBA" id="ARBA00022679"/>
    </source>
</evidence>
<keyword evidence="5 7" id="KW-0012">Acyltransferase</keyword>
<dbReference type="InterPro" id="IPR037157">
    <property type="entry name" value="Acetyltransf_C_sf"/>
</dbReference>
<keyword evidence="3 7" id="KW-0808">Transferase</keyword>
<dbReference type="EMBL" id="MFNE01000053">
    <property type="protein sequence ID" value="OGG93044.1"/>
    <property type="molecule type" value="Genomic_DNA"/>
</dbReference>
<dbReference type="Pfam" id="PF00132">
    <property type="entry name" value="Hexapep"/>
    <property type="match status" value="1"/>
</dbReference>
<sequence length="263" mass="28015">MTAKSLIHKTALVDSKAELDPSVEVGPYTLIGPEVKIQAGTVIAGHVTIQGKTEIGKNNQIGAYCTIGLPAQDKACRNDPGRVVIGDHNDIREYVSIHRGTTKEQLLTQLGSGNQIFVYSHFAHDTELGDNCMLANNTTLGGHVKFGSNIVTGGLSAYHQFTRVGSFAMVGGMTAIYQDVPPYMLCSGGRGVAYGINRVGLQRNGFSSAQVAQIQGIYNQFFASGLVPSKALAAVKSDSDGSMIYQRFIDFIEGSKRGIVAKG</sequence>
<dbReference type="SUPFAM" id="SSF51161">
    <property type="entry name" value="Trimeric LpxA-like enzymes"/>
    <property type="match status" value="1"/>
</dbReference>
<evidence type="ECO:0000313" key="7">
    <source>
        <dbReference type="EMBL" id="OGG93044.1"/>
    </source>
</evidence>
<dbReference type="NCBIfam" id="TIGR01852">
    <property type="entry name" value="lipid_A_lpxA"/>
    <property type="match status" value="1"/>
</dbReference>
<dbReference type="PIRSF" id="PIRSF000456">
    <property type="entry name" value="UDP-GlcNAc_acltr"/>
    <property type="match status" value="1"/>
</dbReference>
<dbReference type="PANTHER" id="PTHR43480">
    <property type="entry name" value="ACYL-[ACYL-CARRIER-PROTEIN]--UDP-N-ACETYLGLUCOSAMINE O-ACYLTRANSFERASE"/>
    <property type="match status" value="1"/>
</dbReference>
<evidence type="ECO:0000313" key="8">
    <source>
        <dbReference type="Proteomes" id="UP000178449"/>
    </source>
</evidence>
<keyword evidence="1" id="KW-0444">Lipid biosynthesis</keyword>
<protein>
    <submittedName>
        <fullName evidence="7">Acyl-[acyl-carrier-protein]--UDP-N-acetylglucosamine O-acyltransferase</fullName>
    </submittedName>
</protein>
<dbReference type="CDD" id="cd03351">
    <property type="entry name" value="LbH_UDP-GlcNAc_AT"/>
    <property type="match status" value="1"/>
</dbReference>
<name>A0A1F6G4L4_9PROT</name>
<evidence type="ECO:0000256" key="2">
    <source>
        <dbReference type="ARBA" id="ARBA00022556"/>
    </source>
</evidence>
<dbReference type="Pfam" id="PF13720">
    <property type="entry name" value="Acetyltransf_11"/>
    <property type="match status" value="1"/>
</dbReference>
<evidence type="ECO:0000256" key="4">
    <source>
        <dbReference type="ARBA" id="ARBA00023098"/>
    </source>
</evidence>
<dbReference type="STRING" id="1817772.A2527_13995"/>
<dbReference type="InterPro" id="IPR029098">
    <property type="entry name" value="Acetyltransf_C"/>
</dbReference>
<dbReference type="AlphaFoldDB" id="A0A1F6G4L4"/>
<proteinExistence type="predicted"/>
<dbReference type="InterPro" id="IPR001451">
    <property type="entry name" value="Hexapep"/>
</dbReference>
<evidence type="ECO:0000259" key="6">
    <source>
        <dbReference type="Pfam" id="PF13720"/>
    </source>
</evidence>
<keyword evidence="4" id="KW-0443">Lipid metabolism</keyword>
<reference evidence="7 8" key="1">
    <citation type="journal article" date="2016" name="Nat. Commun.">
        <title>Thousands of microbial genomes shed light on interconnected biogeochemical processes in an aquifer system.</title>
        <authorList>
            <person name="Anantharaman K."/>
            <person name="Brown C.T."/>
            <person name="Hug L.A."/>
            <person name="Sharon I."/>
            <person name="Castelle C.J."/>
            <person name="Probst A.J."/>
            <person name="Thomas B.C."/>
            <person name="Singh A."/>
            <person name="Wilkins M.J."/>
            <person name="Karaoz U."/>
            <person name="Brodie E.L."/>
            <person name="Williams K.H."/>
            <person name="Hubbard S.S."/>
            <person name="Banfield J.F."/>
        </authorList>
    </citation>
    <scope>NUCLEOTIDE SEQUENCE [LARGE SCALE GENOMIC DNA]</scope>
</reference>
<evidence type="ECO:0000256" key="1">
    <source>
        <dbReference type="ARBA" id="ARBA00022516"/>
    </source>
</evidence>
<dbReference type="NCBIfam" id="NF003657">
    <property type="entry name" value="PRK05289.1"/>
    <property type="match status" value="1"/>
</dbReference>
<evidence type="ECO:0000256" key="5">
    <source>
        <dbReference type="ARBA" id="ARBA00023315"/>
    </source>
</evidence>